<proteinExistence type="predicted"/>
<dbReference type="GO" id="GO:0016491">
    <property type="term" value="F:oxidoreductase activity"/>
    <property type="evidence" value="ECO:0007669"/>
    <property type="project" value="UniProtKB-ARBA"/>
</dbReference>
<feature type="domain" description="4Fe-4S ferredoxin-type" evidence="1">
    <location>
        <begin position="1"/>
        <end position="28"/>
    </location>
</feature>
<name>F0T9H6_METLA</name>
<dbReference type="SUPFAM" id="SSF54862">
    <property type="entry name" value="4Fe-4S ferredoxins"/>
    <property type="match status" value="1"/>
</dbReference>
<dbReference type="RefSeq" id="WP_013644075.1">
    <property type="nucleotide sequence ID" value="NC_015216.1"/>
</dbReference>
<dbReference type="EMBL" id="CP002551">
    <property type="protein sequence ID" value="ADZ08724.1"/>
    <property type="molecule type" value="Genomic_DNA"/>
</dbReference>
<dbReference type="PROSITE" id="PS00198">
    <property type="entry name" value="4FE4S_FER_1"/>
    <property type="match status" value="1"/>
</dbReference>
<dbReference type="GeneID" id="10276910"/>
<dbReference type="OrthoDB" id="15347at2157"/>
<reference evidence="2 3" key="2">
    <citation type="journal article" date="2014" name="Int. J. Syst. Evol. Microbiol.">
        <title>Methanobacterium paludis sp. nov. and a novel strain of Methanobacterium lacus isolated from northern peatlands.</title>
        <authorList>
            <person name="Cadillo-Quiroz H."/>
            <person name="Brauer S.L."/>
            <person name="Goodson N."/>
            <person name="Yavitt J.B."/>
            <person name="Zinder S.H."/>
        </authorList>
    </citation>
    <scope>NUCLEOTIDE SEQUENCE [LARGE SCALE GENOMIC DNA]</scope>
    <source>
        <strain evidence="2 3">AL-21</strain>
    </source>
</reference>
<accession>F0T9H6</accession>
<dbReference type="AlphaFoldDB" id="F0T9H6"/>
<gene>
    <name evidence="2" type="ordered locus">Metbo_0472</name>
</gene>
<dbReference type="Proteomes" id="UP000007490">
    <property type="component" value="Chromosome"/>
</dbReference>
<sequence>MEVQSENCGYCGSCVTVCPEGIIELAENGLNVEIGCTDCGNCVYVCPLGALMVGKDDD</sequence>
<dbReference type="PROSITE" id="PS51379">
    <property type="entry name" value="4FE4S_FER_2"/>
    <property type="match status" value="2"/>
</dbReference>
<feature type="domain" description="4Fe-4S ferredoxin-type" evidence="1">
    <location>
        <begin position="30"/>
        <end position="56"/>
    </location>
</feature>
<dbReference type="Gene3D" id="3.30.70.20">
    <property type="match status" value="1"/>
</dbReference>
<dbReference type="InterPro" id="IPR017900">
    <property type="entry name" value="4Fe4S_Fe_S_CS"/>
</dbReference>
<dbReference type="HOGENOM" id="CLU_139698_5_6_2"/>
<dbReference type="eggNOG" id="arCOG00959">
    <property type="taxonomic scope" value="Archaea"/>
</dbReference>
<reference evidence="3" key="1">
    <citation type="submission" date="2011-02" db="EMBL/GenBank/DDBJ databases">
        <title>Complete sequence of Methanobacterium sp. AL-21.</title>
        <authorList>
            <consortium name="US DOE Joint Genome Institute"/>
            <person name="Lucas S."/>
            <person name="Copeland A."/>
            <person name="Lapidus A."/>
            <person name="Cheng J.-F."/>
            <person name="Goodwin L."/>
            <person name="Pitluck S."/>
            <person name="Chertkov O."/>
            <person name="Detter J.C."/>
            <person name="Han C."/>
            <person name="Tapia R."/>
            <person name="Land M."/>
            <person name="Hauser L."/>
            <person name="Kyrpides N."/>
            <person name="Ivanova N."/>
            <person name="Mikhailova N."/>
            <person name="Pagani I."/>
            <person name="Cadillo-Quiroz H."/>
            <person name="Imachi H."/>
            <person name="Zinder S."/>
            <person name="Liu W."/>
            <person name="Woyke T."/>
        </authorList>
    </citation>
    <scope>NUCLEOTIDE SEQUENCE [LARGE SCALE GENOMIC DNA]</scope>
    <source>
        <strain evidence="3">AL-21</strain>
    </source>
</reference>
<dbReference type="Pfam" id="PF13237">
    <property type="entry name" value="Fer4_10"/>
    <property type="match status" value="1"/>
</dbReference>
<protein>
    <submittedName>
        <fullName evidence="2">4Fe-4S ferredoxin iron-sulfur binding domain-containing protein</fullName>
    </submittedName>
</protein>
<organism evidence="2 3">
    <name type="scientific">Methanobacterium lacus (strain AL-21)</name>
    <dbReference type="NCBI Taxonomy" id="877455"/>
    <lineage>
        <taxon>Archaea</taxon>
        <taxon>Methanobacteriati</taxon>
        <taxon>Methanobacteriota</taxon>
        <taxon>Methanomada group</taxon>
        <taxon>Methanobacteria</taxon>
        <taxon>Methanobacteriales</taxon>
        <taxon>Methanobacteriaceae</taxon>
        <taxon>Methanobacterium</taxon>
    </lineage>
</organism>
<dbReference type="KEGG" id="mel:Metbo_0472"/>
<dbReference type="STRING" id="877455.Metbo_0472"/>
<evidence type="ECO:0000313" key="3">
    <source>
        <dbReference type="Proteomes" id="UP000007490"/>
    </source>
</evidence>
<evidence type="ECO:0000313" key="2">
    <source>
        <dbReference type="EMBL" id="ADZ08724.1"/>
    </source>
</evidence>
<dbReference type="InterPro" id="IPR017896">
    <property type="entry name" value="4Fe4S_Fe-S-bd"/>
</dbReference>
<evidence type="ECO:0000259" key="1">
    <source>
        <dbReference type="PROSITE" id="PS51379"/>
    </source>
</evidence>
<keyword evidence="3" id="KW-1185">Reference proteome</keyword>